<feature type="compositionally biased region" description="Basic and acidic residues" evidence="1">
    <location>
        <begin position="206"/>
        <end position="253"/>
    </location>
</feature>
<name>A0A3N4KV27_9PEZI</name>
<feature type="compositionally biased region" description="Low complexity" evidence="1">
    <location>
        <begin position="25"/>
        <end position="35"/>
    </location>
</feature>
<accession>A0A3N4KV27</accession>
<dbReference type="EMBL" id="ML119118">
    <property type="protein sequence ID" value="RPB14414.1"/>
    <property type="molecule type" value="Genomic_DNA"/>
</dbReference>
<feature type="compositionally biased region" description="Basic and acidic residues" evidence="1">
    <location>
        <begin position="112"/>
        <end position="141"/>
    </location>
</feature>
<dbReference type="AlphaFoldDB" id="A0A3N4KV27"/>
<dbReference type="InterPro" id="IPR022226">
    <property type="entry name" value="DUF3752"/>
</dbReference>
<dbReference type="InParanoid" id="A0A3N4KV27"/>
<gene>
    <name evidence="3" type="ORF">P167DRAFT_563887</name>
</gene>
<evidence type="ECO:0000256" key="1">
    <source>
        <dbReference type="SAM" id="MobiDB-lite"/>
    </source>
</evidence>
<dbReference type="Proteomes" id="UP000277580">
    <property type="component" value="Unassembled WGS sequence"/>
</dbReference>
<dbReference type="PANTHER" id="PTHR46370">
    <property type="entry name" value="GPALPP MOTIFS-CONTAINING PROTEIN 1"/>
    <property type="match status" value="1"/>
</dbReference>
<dbReference type="Pfam" id="PF12572">
    <property type="entry name" value="DUF3752"/>
    <property type="match status" value="1"/>
</dbReference>
<proteinExistence type="predicted"/>
<feature type="compositionally biased region" description="Acidic residues" evidence="1">
    <location>
        <begin position="66"/>
        <end position="80"/>
    </location>
</feature>
<dbReference type="InterPro" id="IPR046331">
    <property type="entry name" value="GPAM1-like"/>
</dbReference>
<dbReference type="OrthoDB" id="73491at2759"/>
<feature type="compositionally biased region" description="Basic and acidic residues" evidence="1">
    <location>
        <begin position="170"/>
        <end position="183"/>
    </location>
</feature>
<protein>
    <recommendedName>
        <fullName evidence="2">DUF3752 domain-containing protein</fullName>
    </recommendedName>
</protein>
<sequence length="282" mass="31035">MEGDLVGPVIPPHILAKRKRKAEEAAAAAAAASKSPPTEDPDSKKRRTVGPAPPPAPLNERSSGYPDDDDNNDSSSDDDIGPALPPGAGTEVDQELAAQRRLAMFAEAQATKADDSKPKRDEWMLVPPKSEDWASKVDPTKLKNRKFQSGKGAKAPQKAGRDNSLWTESPEERRKRLNDEVMGIRKPATQGDNTKKPSISAAEAEETARRIKEYNEKNRNRSLYDQHKSSGSIREKEDNPSARAFDREKDIAGGRKVGHQQKKEMLQRAAQFGDRFSSGNFL</sequence>
<reference evidence="3 4" key="1">
    <citation type="journal article" date="2018" name="Nat. Ecol. Evol.">
        <title>Pezizomycetes genomes reveal the molecular basis of ectomycorrhizal truffle lifestyle.</title>
        <authorList>
            <person name="Murat C."/>
            <person name="Payen T."/>
            <person name="Noel B."/>
            <person name="Kuo A."/>
            <person name="Morin E."/>
            <person name="Chen J."/>
            <person name="Kohler A."/>
            <person name="Krizsan K."/>
            <person name="Balestrini R."/>
            <person name="Da Silva C."/>
            <person name="Montanini B."/>
            <person name="Hainaut M."/>
            <person name="Levati E."/>
            <person name="Barry K.W."/>
            <person name="Belfiori B."/>
            <person name="Cichocki N."/>
            <person name="Clum A."/>
            <person name="Dockter R.B."/>
            <person name="Fauchery L."/>
            <person name="Guy J."/>
            <person name="Iotti M."/>
            <person name="Le Tacon F."/>
            <person name="Lindquist E.A."/>
            <person name="Lipzen A."/>
            <person name="Malagnac F."/>
            <person name="Mello A."/>
            <person name="Molinier V."/>
            <person name="Miyauchi S."/>
            <person name="Poulain J."/>
            <person name="Riccioni C."/>
            <person name="Rubini A."/>
            <person name="Sitrit Y."/>
            <person name="Splivallo R."/>
            <person name="Traeger S."/>
            <person name="Wang M."/>
            <person name="Zifcakova L."/>
            <person name="Wipf D."/>
            <person name="Zambonelli A."/>
            <person name="Paolocci F."/>
            <person name="Nowrousian M."/>
            <person name="Ottonello S."/>
            <person name="Baldrian P."/>
            <person name="Spatafora J.W."/>
            <person name="Henrissat B."/>
            <person name="Nagy L.G."/>
            <person name="Aury J.M."/>
            <person name="Wincker P."/>
            <person name="Grigoriev I.V."/>
            <person name="Bonfante P."/>
            <person name="Martin F.M."/>
        </authorList>
    </citation>
    <scope>NUCLEOTIDE SEQUENCE [LARGE SCALE GENOMIC DNA]</scope>
    <source>
        <strain evidence="3 4">CCBAS932</strain>
    </source>
</reference>
<feature type="domain" description="DUF3752" evidence="2">
    <location>
        <begin position="127"/>
        <end position="277"/>
    </location>
</feature>
<evidence type="ECO:0000313" key="3">
    <source>
        <dbReference type="EMBL" id="RPB14414.1"/>
    </source>
</evidence>
<dbReference type="PANTHER" id="PTHR46370:SF1">
    <property type="entry name" value="GPALPP MOTIFS-CONTAINING PROTEIN 1"/>
    <property type="match status" value="1"/>
</dbReference>
<evidence type="ECO:0000313" key="4">
    <source>
        <dbReference type="Proteomes" id="UP000277580"/>
    </source>
</evidence>
<feature type="region of interest" description="Disordered" evidence="1">
    <location>
        <begin position="1"/>
        <end position="282"/>
    </location>
</feature>
<keyword evidence="4" id="KW-1185">Reference proteome</keyword>
<evidence type="ECO:0000259" key="2">
    <source>
        <dbReference type="Pfam" id="PF12572"/>
    </source>
</evidence>
<organism evidence="3 4">
    <name type="scientific">Morchella conica CCBAS932</name>
    <dbReference type="NCBI Taxonomy" id="1392247"/>
    <lineage>
        <taxon>Eukaryota</taxon>
        <taxon>Fungi</taxon>
        <taxon>Dikarya</taxon>
        <taxon>Ascomycota</taxon>
        <taxon>Pezizomycotina</taxon>
        <taxon>Pezizomycetes</taxon>
        <taxon>Pezizales</taxon>
        <taxon>Morchellaceae</taxon>
        <taxon>Morchella</taxon>
    </lineage>
</organism>